<name>A0A3S9I4R3_9ACTN</name>
<dbReference type="InterPro" id="IPR045608">
    <property type="entry name" value="Trypco2"/>
</dbReference>
<feature type="domain" description="Trypsin-co-occurring" evidence="1">
    <location>
        <begin position="8"/>
        <end position="84"/>
    </location>
</feature>
<protein>
    <recommendedName>
        <fullName evidence="1">Trypsin-co-occurring domain-containing protein</fullName>
    </recommendedName>
</protein>
<evidence type="ECO:0000313" key="2">
    <source>
        <dbReference type="EMBL" id="AZP19334.1"/>
    </source>
</evidence>
<reference evidence="2 3" key="1">
    <citation type="submission" date="2018-12" db="EMBL/GenBank/DDBJ databases">
        <authorList>
            <person name="Li K."/>
        </authorList>
    </citation>
    <scope>NUCLEOTIDE SEQUENCE [LARGE SCALE GENOMIC DNA]</scope>
    <source>
        <strain evidence="3">CR22</strain>
    </source>
</reference>
<dbReference type="EMBL" id="CP034463">
    <property type="protein sequence ID" value="AZP19334.1"/>
    <property type="molecule type" value="Genomic_DNA"/>
</dbReference>
<evidence type="ECO:0000259" key="1">
    <source>
        <dbReference type="Pfam" id="PF19631"/>
    </source>
</evidence>
<dbReference type="Proteomes" id="UP000280197">
    <property type="component" value="Chromosome"/>
</dbReference>
<keyword evidence="3" id="KW-1185">Reference proteome</keyword>
<dbReference type="AlphaFoldDB" id="A0A3S9I4R3"/>
<accession>A0A3S9I4R3</accession>
<gene>
    <name evidence="2" type="ORF">EJC51_26635</name>
</gene>
<sequence>MADEAWAGLAEAIGAIRSELRQAARDGAGDEIQFRTGAVEIEFAVDVKLDGEARAKVLVLPFSAEAKLARSKGTTNRVKITLQPVDAEGTDLRIKDDSGERPK</sequence>
<dbReference type="Pfam" id="PF19631">
    <property type="entry name" value="Trypco2"/>
    <property type="match status" value="1"/>
</dbReference>
<dbReference type="RefSeq" id="WP_126273401.1">
    <property type="nucleotide sequence ID" value="NZ_CP034463.1"/>
</dbReference>
<organism evidence="2 3">
    <name type="scientific">Streptomyces aquilus</name>
    <dbReference type="NCBI Taxonomy" id="2548456"/>
    <lineage>
        <taxon>Bacteria</taxon>
        <taxon>Bacillati</taxon>
        <taxon>Actinomycetota</taxon>
        <taxon>Actinomycetes</taxon>
        <taxon>Kitasatosporales</taxon>
        <taxon>Streptomycetaceae</taxon>
        <taxon>Streptomyces</taxon>
    </lineage>
</organism>
<proteinExistence type="predicted"/>
<evidence type="ECO:0000313" key="3">
    <source>
        <dbReference type="Proteomes" id="UP000280197"/>
    </source>
</evidence>
<dbReference type="KEGG" id="saqu:EJC51_26635"/>